<feature type="region of interest" description="Disordered" evidence="1">
    <location>
        <begin position="52"/>
        <end position="88"/>
    </location>
</feature>
<evidence type="ECO:0000259" key="2">
    <source>
        <dbReference type="Pfam" id="PF03050"/>
    </source>
</evidence>
<evidence type="ECO:0000313" key="5">
    <source>
        <dbReference type="Proteomes" id="UP000198329"/>
    </source>
</evidence>
<dbReference type="NCBIfam" id="NF033517">
    <property type="entry name" value="transpos_IS66"/>
    <property type="match status" value="1"/>
</dbReference>
<dbReference type="Pfam" id="PF03050">
    <property type="entry name" value="DDE_Tnp_IS66"/>
    <property type="match status" value="1"/>
</dbReference>
<accession>A0AAC9XZ70</accession>
<feature type="domain" description="Transposase IS66 central" evidence="2">
    <location>
        <begin position="159"/>
        <end position="438"/>
    </location>
</feature>
<evidence type="ECO:0000313" key="4">
    <source>
        <dbReference type="EMBL" id="ASM55757.1"/>
    </source>
</evidence>
<evidence type="ECO:0000256" key="1">
    <source>
        <dbReference type="SAM" id="MobiDB-lite"/>
    </source>
</evidence>
<reference evidence="4 5" key="1">
    <citation type="submission" date="2015-03" db="EMBL/GenBank/DDBJ databases">
        <authorList>
            <person name="Xie B.-B."/>
            <person name="Rong J.-C."/>
            <person name="Qin Q.-L."/>
            <person name="Zhang Y.-Z."/>
        </authorList>
    </citation>
    <scope>NUCLEOTIDE SEQUENCE [LARGE SCALE GENOMIC DNA]</scope>
    <source>
        <strain evidence="4 5">KMM 661</strain>
    </source>
</reference>
<feature type="domain" description="DUF6444" evidence="3">
    <location>
        <begin position="23"/>
        <end position="85"/>
    </location>
</feature>
<protein>
    <recommendedName>
        <fullName evidence="6">Transposase and inactivated derivatives</fullName>
    </recommendedName>
</protein>
<dbReference type="PANTHER" id="PTHR33678">
    <property type="entry name" value="BLL1576 PROTEIN"/>
    <property type="match status" value="1"/>
</dbReference>
<name>A0AAC9XZ70_9GAMM</name>
<proteinExistence type="predicted"/>
<dbReference type="KEGG" id="png:PNIG_b0108"/>
<organism evidence="4 5">
    <name type="scientific">Pseudoalteromonas nigrifaciens</name>
    <dbReference type="NCBI Taxonomy" id="28109"/>
    <lineage>
        <taxon>Bacteria</taxon>
        <taxon>Pseudomonadati</taxon>
        <taxon>Pseudomonadota</taxon>
        <taxon>Gammaproteobacteria</taxon>
        <taxon>Alteromonadales</taxon>
        <taxon>Pseudoalteromonadaceae</taxon>
        <taxon>Pseudoalteromonas</taxon>
    </lineage>
</organism>
<dbReference type="GeneID" id="300943374"/>
<evidence type="ECO:0000259" key="3">
    <source>
        <dbReference type="Pfam" id="PF20042"/>
    </source>
</evidence>
<evidence type="ECO:0008006" key="6">
    <source>
        <dbReference type="Google" id="ProtNLM"/>
    </source>
</evidence>
<dbReference type="Proteomes" id="UP000198329">
    <property type="component" value="Chromosome II"/>
</dbReference>
<keyword evidence="5" id="KW-1185">Reference proteome</keyword>
<dbReference type="InterPro" id="IPR004291">
    <property type="entry name" value="Transposase_IS66_central"/>
</dbReference>
<dbReference type="InterPro" id="IPR052344">
    <property type="entry name" value="Transposase-related"/>
</dbReference>
<dbReference type="AlphaFoldDB" id="A0AAC9XZ70"/>
<dbReference type="EMBL" id="CP011037">
    <property type="protein sequence ID" value="ASM55757.1"/>
    <property type="molecule type" value="Genomic_DNA"/>
</dbReference>
<dbReference type="InterPro" id="IPR045618">
    <property type="entry name" value="DUF6444"/>
</dbReference>
<feature type="compositionally biased region" description="Basic and acidic residues" evidence="1">
    <location>
        <begin position="61"/>
        <end position="74"/>
    </location>
</feature>
<gene>
    <name evidence="4" type="ORF">PNIG_b0108</name>
</gene>
<dbReference type="Pfam" id="PF20042">
    <property type="entry name" value="DUF6444"/>
    <property type="match status" value="1"/>
</dbReference>
<dbReference type="RefSeq" id="WP_089369042.1">
    <property type="nucleotide sequence ID" value="NZ_BJXZ01000022.1"/>
</dbReference>
<feature type="region of interest" description="Disordered" evidence="1">
    <location>
        <begin position="359"/>
        <end position="379"/>
    </location>
</feature>
<dbReference type="PANTHER" id="PTHR33678:SF1">
    <property type="entry name" value="BLL1576 PROTEIN"/>
    <property type="match status" value="1"/>
</dbReference>
<sequence>MNLNSINITEIVEQTKTQLQEDKTLSPALKMSIELILVVVVMLASKLGLNSQNSSIPPSKDINRTKPTREKSEKSAGGQKGRVGKTLTQTETPDEVQVILVDRDFLPKGHYREVGFQKRQVVDIDISKVVTEYQAQILENEQGKRFVGEFPQGVNGPIQYGVGVKAHAVYLSQYQLLPYNRIEEYFSDQLGIPISAGSLFNFNEQAAALVKSSGAEGIIKAALQSPHQTLHVDETGINIGGKRRWLHGASTTWWTYFYPHEKRGKIAMDEAGILPHFTGVLCHDHWKPYYQYTQCQHALCNAHHIRELERAWEQDGMQWAKDMQTLLKEMNKAQIDNPDLDKGAKQKYREQYQKILLQGDAKCPPPDKSSRVEGQRGRLKRTKSRALLERLRDYQDDVLRFMMSTGVPFTNNQGENDIRMTKVHQKISGCFRSKQGAEMFCLLRSYLSTCRKQYVSASLALELLFKNQLPDIFISDEAE</sequence>